<gene>
    <name evidence="3" type="ORF">AACH11_13210</name>
</gene>
<dbReference type="InterPro" id="IPR055170">
    <property type="entry name" value="GFO_IDH_MocA-like_dom"/>
</dbReference>
<reference evidence="3 4" key="1">
    <citation type="submission" date="2024-04" db="EMBL/GenBank/DDBJ databases">
        <title>Novel species of the genus Ideonella isolated from streams.</title>
        <authorList>
            <person name="Lu H."/>
        </authorList>
    </citation>
    <scope>NUCLEOTIDE SEQUENCE [LARGE SCALE GENOMIC DNA]</scope>
    <source>
        <strain evidence="3 4">BYS139W</strain>
    </source>
</reference>
<dbReference type="Gene3D" id="3.30.360.10">
    <property type="entry name" value="Dihydrodipicolinate Reductase, domain 2"/>
    <property type="match status" value="1"/>
</dbReference>
<organism evidence="3 4">
    <name type="scientific">Pseudaquabacterium rugosum</name>
    <dbReference type="NCBI Taxonomy" id="2984194"/>
    <lineage>
        <taxon>Bacteria</taxon>
        <taxon>Pseudomonadati</taxon>
        <taxon>Pseudomonadota</taxon>
        <taxon>Betaproteobacteria</taxon>
        <taxon>Burkholderiales</taxon>
        <taxon>Sphaerotilaceae</taxon>
        <taxon>Pseudaquabacterium</taxon>
    </lineage>
</organism>
<evidence type="ECO:0000259" key="1">
    <source>
        <dbReference type="Pfam" id="PF01408"/>
    </source>
</evidence>
<keyword evidence="4" id="KW-1185">Reference proteome</keyword>
<accession>A0ABU9BCT1</accession>
<dbReference type="PANTHER" id="PTHR43708">
    <property type="entry name" value="CONSERVED EXPRESSED OXIDOREDUCTASE (EUROFUNG)"/>
    <property type="match status" value="1"/>
</dbReference>
<dbReference type="EMBL" id="JBBUTF010000011">
    <property type="protein sequence ID" value="MEK8026924.1"/>
    <property type="molecule type" value="Genomic_DNA"/>
</dbReference>
<protein>
    <submittedName>
        <fullName evidence="3">Gfo/Idh/MocA family oxidoreductase</fullName>
    </submittedName>
</protein>
<feature type="domain" description="GFO/IDH/MocA-like oxidoreductase" evidence="2">
    <location>
        <begin position="143"/>
        <end position="264"/>
    </location>
</feature>
<dbReference type="Proteomes" id="UP001368500">
    <property type="component" value="Unassembled WGS sequence"/>
</dbReference>
<dbReference type="InterPro" id="IPR036291">
    <property type="entry name" value="NAD(P)-bd_dom_sf"/>
</dbReference>
<sequence length="361" mass="39097">MSIPTSSAPRPLRGALIGCGFFAHNHLHAWAQLRETHAVEIVALCDRDADRLATAASAFDIPATFADAAELLRSVRPDFVDIATTAPSHRALVELAAAHGVAVICQKPFAPTPADARAMVAACAQAGVPLMVHENFRWQTPLRAVREVLASGVIGTPVWARLSFRSAFDVYRAQPYLAEGERFILEDLGIHILDVARDLMGEVTRLSASTQRVNPRIRGEDVATVLLRHASGATSVVDCSYAAPREAELFPQTLVEIEASGGSLRLDAGYRLTVHQRRLGTGLADGRTEVRDVSPPLHAWAERPWHNIQDSVLNIQAHWLDCLRTGREPATSGRDNLHTLALVEAAYASAADDQCAVTPQV</sequence>
<feature type="domain" description="Gfo/Idh/MocA-like oxidoreductase N-terminal" evidence="1">
    <location>
        <begin position="13"/>
        <end position="132"/>
    </location>
</feature>
<comment type="caution">
    <text evidence="3">The sequence shown here is derived from an EMBL/GenBank/DDBJ whole genome shotgun (WGS) entry which is preliminary data.</text>
</comment>
<evidence type="ECO:0000313" key="3">
    <source>
        <dbReference type="EMBL" id="MEK8026924.1"/>
    </source>
</evidence>
<dbReference type="SUPFAM" id="SSF55347">
    <property type="entry name" value="Glyceraldehyde-3-phosphate dehydrogenase-like, C-terminal domain"/>
    <property type="match status" value="1"/>
</dbReference>
<dbReference type="Pfam" id="PF01408">
    <property type="entry name" value="GFO_IDH_MocA"/>
    <property type="match status" value="1"/>
</dbReference>
<dbReference type="PANTHER" id="PTHR43708:SF8">
    <property type="entry name" value="OXIDOREDUCTASE"/>
    <property type="match status" value="1"/>
</dbReference>
<name>A0ABU9BCT1_9BURK</name>
<evidence type="ECO:0000313" key="4">
    <source>
        <dbReference type="Proteomes" id="UP001368500"/>
    </source>
</evidence>
<dbReference type="Gene3D" id="3.40.50.720">
    <property type="entry name" value="NAD(P)-binding Rossmann-like Domain"/>
    <property type="match status" value="1"/>
</dbReference>
<dbReference type="SUPFAM" id="SSF51735">
    <property type="entry name" value="NAD(P)-binding Rossmann-fold domains"/>
    <property type="match status" value="1"/>
</dbReference>
<evidence type="ECO:0000259" key="2">
    <source>
        <dbReference type="Pfam" id="PF22725"/>
    </source>
</evidence>
<dbReference type="RefSeq" id="WP_341374707.1">
    <property type="nucleotide sequence ID" value="NZ_JBBUTF010000011.1"/>
</dbReference>
<dbReference type="InterPro" id="IPR051317">
    <property type="entry name" value="Gfo/Idh/MocA_oxidoreduct"/>
</dbReference>
<proteinExistence type="predicted"/>
<dbReference type="InterPro" id="IPR000683">
    <property type="entry name" value="Gfo/Idh/MocA-like_OxRdtase_N"/>
</dbReference>
<dbReference type="Pfam" id="PF22725">
    <property type="entry name" value="GFO_IDH_MocA_C3"/>
    <property type="match status" value="1"/>
</dbReference>